<name>A0ABT4S6F8_9ACTN</name>
<evidence type="ECO:0000313" key="1">
    <source>
        <dbReference type="EMBL" id="MDA0632782.1"/>
    </source>
</evidence>
<dbReference type="InterPro" id="IPR049735">
    <property type="entry name" value="NovE/LmbU-like"/>
</dbReference>
<keyword evidence="2" id="KW-1185">Reference proteome</keyword>
<gene>
    <name evidence="1" type="ORF">OUY22_05080</name>
</gene>
<dbReference type="RefSeq" id="WP_270153569.1">
    <property type="nucleotide sequence ID" value="NZ_JAPNNL010000011.1"/>
</dbReference>
<accession>A0ABT4S6F8</accession>
<comment type="caution">
    <text evidence="1">The sequence shown here is derived from an EMBL/GenBank/DDBJ whole genome shotgun (WGS) entry which is preliminary data.</text>
</comment>
<sequence length="197" mass="22888">MRVVRESGPYGRGRLGMDTGVQAGAVELRMPMGLTLESWRRVGQHLKRITESSAWWLGDWLVYGERAFPDRYRLVIEETSLDYQTLRNYAWVARKFPASRRRDGLSLQHHAETASLPEQDQDCWLTRAEKEKWSVKRLRRELRERRRLRTGGEQRPEQVVIPLNTDRAERWAQAADAAGLPLVDWIAETLDEASTDS</sequence>
<organism evidence="1 2">
    <name type="scientific">Nonomuraea corallina</name>
    <dbReference type="NCBI Taxonomy" id="2989783"/>
    <lineage>
        <taxon>Bacteria</taxon>
        <taxon>Bacillati</taxon>
        <taxon>Actinomycetota</taxon>
        <taxon>Actinomycetes</taxon>
        <taxon>Streptosporangiales</taxon>
        <taxon>Streptosporangiaceae</taxon>
        <taxon>Nonomuraea</taxon>
    </lineage>
</organism>
<dbReference type="EMBL" id="JAPNNL010000011">
    <property type="protein sequence ID" value="MDA0632782.1"/>
    <property type="molecule type" value="Genomic_DNA"/>
</dbReference>
<dbReference type="Proteomes" id="UP001144036">
    <property type="component" value="Unassembled WGS sequence"/>
</dbReference>
<reference evidence="1" key="1">
    <citation type="submission" date="2022-11" db="EMBL/GenBank/DDBJ databases">
        <title>Nonomuraea corallina sp. nov., a new species of the genus Nonomuraea isolated from sea side sediment in Thai sea.</title>
        <authorList>
            <person name="Ngamcharungchit C."/>
            <person name="Matsumoto A."/>
            <person name="Suriyachadkun C."/>
            <person name="Panbangred W."/>
            <person name="Inahashi Y."/>
            <person name="Intra B."/>
        </authorList>
    </citation>
    <scope>NUCLEOTIDE SEQUENCE</scope>
    <source>
        <strain evidence="1">MCN248</strain>
    </source>
</reference>
<evidence type="ECO:0000313" key="2">
    <source>
        <dbReference type="Proteomes" id="UP001144036"/>
    </source>
</evidence>
<proteinExistence type="predicted"/>
<protein>
    <submittedName>
        <fullName evidence="1">LmbU family transcriptional regulator</fullName>
    </submittedName>
</protein>
<dbReference type="NCBIfam" id="NF038070">
    <property type="entry name" value="LmbU_fam_TF"/>
    <property type="match status" value="1"/>
</dbReference>